<protein>
    <submittedName>
        <fullName evidence="2">Hydrolase</fullName>
    </submittedName>
</protein>
<evidence type="ECO:0000313" key="2">
    <source>
        <dbReference type="EMBL" id="TMO66490.1"/>
    </source>
</evidence>
<organism evidence="2 3">
    <name type="scientific">Pseudoalteromonas aurantia</name>
    <dbReference type="NCBI Taxonomy" id="43654"/>
    <lineage>
        <taxon>Bacteria</taxon>
        <taxon>Pseudomonadati</taxon>
        <taxon>Pseudomonadota</taxon>
        <taxon>Gammaproteobacteria</taxon>
        <taxon>Alteromonadales</taxon>
        <taxon>Pseudoalteromonadaceae</taxon>
        <taxon>Pseudoalteromonas</taxon>
    </lineage>
</organism>
<name>A0A5S3V6T8_9GAMM</name>
<feature type="domain" description="Metallo-beta-lactamase" evidence="1">
    <location>
        <begin position="125"/>
        <end position="316"/>
    </location>
</feature>
<dbReference type="PANTHER" id="PTHR15032:SF4">
    <property type="entry name" value="N-ACYL-PHOSPHATIDYLETHANOLAMINE-HYDROLYZING PHOSPHOLIPASE D"/>
    <property type="match status" value="1"/>
</dbReference>
<dbReference type="Proteomes" id="UP000307217">
    <property type="component" value="Unassembled WGS sequence"/>
</dbReference>
<dbReference type="OrthoDB" id="9805728at2"/>
<dbReference type="InterPro" id="IPR036866">
    <property type="entry name" value="RibonucZ/Hydroxyglut_hydro"/>
</dbReference>
<dbReference type="Gene3D" id="3.60.15.10">
    <property type="entry name" value="Ribonuclease Z/Hydroxyacylglutathione hydrolase-like"/>
    <property type="match status" value="1"/>
</dbReference>
<dbReference type="InterPro" id="IPR001279">
    <property type="entry name" value="Metallo-B-lactamas"/>
</dbReference>
<dbReference type="GO" id="GO:0005737">
    <property type="term" value="C:cytoplasm"/>
    <property type="evidence" value="ECO:0007669"/>
    <property type="project" value="TreeGrafter"/>
</dbReference>
<reference evidence="3" key="2">
    <citation type="submission" date="2019-06" db="EMBL/GenBank/DDBJ databases">
        <title>Co-occurence of chitin degradation, pigmentation and bioactivity in marine Pseudoalteromonas.</title>
        <authorList>
            <person name="Sonnenschein E.C."/>
            <person name="Bech P.K."/>
        </authorList>
    </citation>
    <scope>NUCLEOTIDE SEQUENCE [LARGE SCALE GENOMIC DNA]</scope>
    <source>
        <strain evidence="3">S3790</strain>
    </source>
</reference>
<sequence>MKNRLLLTLISTLCLSACSQSITRIENELFLVTGKKYQNMYPSTYQGSGPHHAYDEVDFLLPTEKKVVEQGMISFAHSGIDKTFGFEYEKLLSPTFEISKGNVGHITWLGHASFLIQKTNGDALVTDPVFGEFDGYGWLGSKVINDLNRLGEAPIKADQLQFVTGVMVSHNHYDHLNNDSLNGFNDGTTLYLPLDTADDVNYQQGPIVEMGWYTQTQHNNTGLHFLPANHTSSHGAFDTDESLWGSWLMDDGQYKVYFAGDTGYSPIFKDIPQKVGDIDVCLMPIVAYPRGARKMHMSPEDAVQAAQDLGCKVFIPWGYGTWALGFEHVNEPLRRLERAVQDMKPNFIVKTLLVGQGLNYAELLSTSK</sequence>
<dbReference type="SUPFAM" id="SSF56281">
    <property type="entry name" value="Metallo-hydrolase/oxidoreductase"/>
    <property type="match status" value="1"/>
</dbReference>
<dbReference type="Pfam" id="PF12706">
    <property type="entry name" value="Lactamase_B_2"/>
    <property type="match status" value="1"/>
</dbReference>
<keyword evidence="2" id="KW-0378">Hydrolase</keyword>
<dbReference type="EMBL" id="PNBX01000074">
    <property type="protein sequence ID" value="TMO66490.1"/>
    <property type="molecule type" value="Genomic_DNA"/>
</dbReference>
<proteinExistence type="predicted"/>
<dbReference type="PANTHER" id="PTHR15032">
    <property type="entry name" value="N-ACYL-PHOSPHATIDYLETHANOLAMINE-HYDROLYZING PHOSPHOLIPASE D"/>
    <property type="match status" value="1"/>
</dbReference>
<comment type="caution">
    <text evidence="2">The sequence shown here is derived from an EMBL/GenBank/DDBJ whole genome shotgun (WGS) entry which is preliminary data.</text>
</comment>
<evidence type="ECO:0000259" key="1">
    <source>
        <dbReference type="Pfam" id="PF12706"/>
    </source>
</evidence>
<dbReference type="GO" id="GO:0016787">
    <property type="term" value="F:hydrolase activity"/>
    <property type="evidence" value="ECO:0007669"/>
    <property type="project" value="UniProtKB-KW"/>
</dbReference>
<gene>
    <name evidence="2" type="ORF">CWC19_15945</name>
</gene>
<accession>A0A5S3V6T8</accession>
<evidence type="ECO:0000313" key="3">
    <source>
        <dbReference type="Proteomes" id="UP000307217"/>
    </source>
</evidence>
<dbReference type="RefSeq" id="WP_138592778.1">
    <property type="nucleotide sequence ID" value="NZ_PNBX01000074.1"/>
</dbReference>
<reference evidence="2 3" key="1">
    <citation type="submission" date="2018-01" db="EMBL/GenBank/DDBJ databases">
        <authorList>
            <person name="Paulsen S."/>
            <person name="Gram L.K."/>
        </authorList>
    </citation>
    <scope>NUCLEOTIDE SEQUENCE [LARGE SCALE GENOMIC DNA]</scope>
    <source>
        <strain evidence="2 3">S3790</strain>
    </source>
</reference>
<dbReference type="AlphaFoldDB" id="A0A5S3V6T8"/>